<feature type="region of interest" description="Disordered" evidence="3">
    <location>
        <begin position="212"/>
        <end position="235"/>
    </location>
</feature>
<reference evidence="5 6" key="1">
    <citation type="journal article" date="2010" name="J. Bacteriol.">
        <title>Genome sequence of Lentisphaera araneosa HTCC2155T, the type species of the order Lentisphaerales in the phylum Lentisphaerae.</title>
        <authorList>
            <person name="Thrash J.C."/>
            <person name="Cho J.C."/>
            <person name="Vergin K.L."/>
            <person name="Morris R.M."/>
            <person name="Giovannoni S.J."/>
        </authorList>
    </citation>
    <scope>NUCLEOTIDE SEQUENCE [LARGE SCALE GENOMIC DNA]</scope>
    <source>
        <strain evidence="5 6">HTCC2155</strain>
    </source>
</reference>
<evidence type="ECO:0000313" key="5">
    <source>
        <dbReference type="EMBL" id="EDM25696.1"/>
    </source>
</evidence>
<name>A6DRM7_9BACT</name>
<dbReference type="Proteomes" id="UP000004947">
    <property type="component" value="Unassembled WGS sequence"/>
</dbReference>
<dbReference type="eggNOG" id="COG3391">
    <property type="taxonomic scope" value="Bacteria"/>
</dbReference>
<protein>
    <submittedName>
        <fullName evidence="5">Twin-arginine translocation pathway signal</fullName>
    </submittedName>
</protein>
<comment type="caution">
    <text evidence="5">The sequence shown here is derived from an EMBL/GenBank/DDBJ whole genome shotgun (WGS) entry which is preliminary data.</text>
</comment>
<sequence>MKKLITTALSLSALTILAHGPNDGHKHESLPASQQVQTGEVLGHGSLQYKVHKDWGKLDKAKYPIKNCHAMLELKDGNFVALLDDNKHNFLKYSPDGKLLDAWMKEYPGAHGIALFEKNGEEHFVVVDSGWAVRKGRQYRETGRVAITKANGQLVFALGHPQTVGAYEPGQKYMPCDAAVAPNGDIYVADGYGSQWVLQYNQHGQFIRKFGGAQDPNPNARLNSSHGISIDTRDPKNPKLLVSSRSANQLKVFTLDGKHLETIDLPGAYGGQAVVHGNKLYVGVCWSKENGTGKKLKQSGFVAILDKNNKVISCPGGSEPKYVDGKIQPMYQTTKTFLHVHDLCVDSNGNIFVVQWNAKGAYPIKLELIK</sequence>
<dbReference type="OrthoDB" id="9799230at2"/>
<gene>
    <name evidence="5" type="ORF">LNTAR_13142</name>
</gene>
<accession>A6DRM7</accession>
<evidence type="ECO:0000313" key="6">
    <source>
        <dbReference type="Proteomes" id="UP000004947"/>
    </source>
</evidence>
<dbReference type="RefSeq" id="WP_007280498.1">
    <property type="nucleotide sequence ID" value="NZ_ABCK01000025.1"/>
</dbReference>
<dbReference type="PANTHER" id="PTHR10680:SF38">
    <property type="entry name" value="BLL1368 PROTEIN"/>
    <property type="match status" value="1"/>
</dbReference>
<evidence type="ECO:0000256" key="4">
    <source>
        <dbReference type="SAM" id="SignalP"/>
    </source>
</evidence>
<dbReference type="Gene3D" id="2.120.10.30">
    <property type="entry name" value="TolB, C-terminal domain"/>
    <property type="match status" value="1"/>
</dbReference>
<dbReference type="InterPro" id="IPR011042">
    <property type="entry name" value="6-blade_b-propeller_TolB-like"/>
</dbReference>
<dbReference type="STRING" id="313628.LNTAR_13142"/>
<feature type="chain" id="PRO_5002694694" evidence="4">
    <location>
        <begin position="19"/>
        <end position="370"/>
    </location>
</feature>
<dbReference type="SUPFAM" id="SSF63829">
    <property type="entry name" value="Calcium-dependent phosphotriesterase"/>
    <property type="match status" value="1"/>
</dbReference>
<keyword evidence="1 4" id="KW-0732">Signal</keyword>
<organism evidence="5 6">
    <name type="scientific">Lentisphaera araneosa HTCC2155</name>
    <dbReference type="NCBI Taxonomy" id="313628"/>
    <lineage>
        <taxon>Bacteria</taxon>
        <taxon>Pseudomonadati</taxon>
        <taxon>Lentisphaerota</taxon>
        <taxon>Lentisphaeria</taxon>
        <taxon>Lentisphaerales</taxon>
        <taxon>Lentisphaeraceae</taxon>
        <taxon>Lentisphaera</taxon>
    </lineage>
</organism>
<feature type="compositionally biased region" description="Polar residues" evidence="3">
    <location>
        <begin position="216"/>
        <end position="227"/>
    </location>
</feature>
<proteinExistence type="predicted"/>
<dbReference type="EMBL" id="ABCK01000025">
    <property type="protein sequence ID" value="EDM25696.1"/>
    <property type="molecule type" value="Genomic_DNA"/>
</dbReference>
<feature type="signal peptide" evidence="4">
    <location>
        <begin position="1"/>
        <end position="18"/>
    </location>
</feature>
<evidence type="ECO:0000256" key="1">
    <source>
        <dbReference type="ARBA" id="ARBA00022729"/>
    </source>
</evidence>
<dbReference type="PANTHER" id="PTHR10680">
    <property type="entry name" value="PEPTIDYL-GLYCINE ALPHA-AMIDATING MONOOXYGENASE"/>
    <property type="match status" value="1"/>
</dbReference>
<keyword evidence="2" id="KW-0325">Glycoprotein</keyword>
<evidence type="ECO:0000256" key="2">
    <source>
        <dbReference type="ARBA" id="ARBA00023180"/>
    </source>
</evidence>
<evidence type="ECO:0000256" key="3">
    <source>
        <dbReference type="SAM" id="MobiDB-lite"/>
    </source>
</evidence>
<dbReference type="AlphaFoldDB" id="A6DRM7"/>
<keyword evidence="6" id="KW-1185">Reference proteome</keyword>